<keyword evidence="2 8" id="KW-1003">Cell membrane</keyword>
<sequence>MTPALLLSTAVALSMDAFAVAASCGVTNKARTTGTQLRIALYFGFFQAFMPLIGYVLAYGLADRIHQVTHWIAFGLLGFLGVRMMLEAKEPDKCKNEKLTNKYLLTLAVATSIDALISGVGFALLQVNILLVVAIIGIVTALLSFVGARFGQYLGFRFQWGAEIFGGAVLVLIGTKILLEGLF</sequence>
<dbReference type="RefSeq" id="WP_207298955.1">
    <property type="nucleotide sequence ID" value="NZ_CP071444.1"/>
</dbReference>
<keyword evidence="4 8" id="KW-1133">Transmembrane helix</keyword>
<dbReference type="Proteomes" id="UP000663499">
    <property type="component" value="Chromosome"/>
</dbReference>
<feature type="transmembrane region" description="Helical" evidence="8">
    <location>
        <begin position="129"/>
        <end position="148"/>
    </location>
</feature>
<keyword evidence="10" id="KW-1185">Reference proteome</keyword>
<dbReference type="Pfam" id="PF02659">
    <property type="entry name" value="Mntp"/>
    <property type="match status" value="1"/>
</dbReference>
<comment type="subcellular location">
    <subcellularLocation>
        <location evidence="8">Cell membrane</location>
        <topology evidence="8">Multi-pass membrane protein</topology>
    </subcellularLocation>
</comment>
<keyword evidence="5 8" id="KW-0406">Ion transport</keyword>
<keyword evidence="7 8" id="KW-0464">Manganese</keyword>
<feature type="transmembrane region" description="Helical" evidence="8">
    <location>
        <begin position="160"/>
        <end position="179"/>
    </location>
</feature>
<keyword evidence="1 8" id="KW-0813">Transport</keyword>
<feature type="transmembrane region" description="Helical" evidence="8">
    <location>
        <begin position="6"/>
        <end position="27"/>
    </location>
</feature>
<evidence type="ECO:0000256" key="7">
    <source>
        <dbReference type="ARBA" id="ARBA00023211"/>
    </source>
</evidence>
<evidence type="ECO:0000256" key="5">
    <source>
        <dbReference type="ARBA" id="ARBA00023065"/>
    </source>
</evidence>
<dbReference type="GO" id="GO:0005886">
    <property type="term" value="C:plasma membrane"/>
    <property type="evidence" value="ECO:0007669"/>
    <property type="project" value="UniProtKB-SubCell"/>
</dbReference>
<protein>
    <recommendedName>
        <fullName evidence="8">Putative manganese efflux pump MntP</fullName>
    </recommendedName>
</protein>
<dbReference type="KEGG" id="alka:J0B03_07150"/>
<evidence type="ECO:0000256" key="1">
    <source>
        <dbReference type="ARBA" id="ARBA00022448"/>
    </source>
</evidence>
<gene>
    <name evidence="8" type="primary">mntP</name>
    <name evidence="9" type="ORF">J0B03_07150</name>
</gene>
<dbReference type="GO" id="GO:0005384">
    <property type="term" value="F:manganese ion transmembrane transporter activity"/>
    <property type="evidence" value="ECO:0007669"/>
    <property type="project" value="UniProtKB-UniRule"/>
</dbReference>
<name>A0A975AH43_9FIRM</name>
<dbReference type="InterPro" id="IPR022929">
    <property type="entry name" value="Put_MntP"/>
</dbReference>
<evidence type="ECO:0000256" key="4">
    <source>
        <dbReference type="ARBA" id="ARBA00022989"/>
    </source>
</evidence>
<dbReference type="InterPro" id="IPR003810">
    <property type="entry name" value="Mntp/YtaF"/>
</dbReference>
<dbReference type="HAMAP" id="MF_01521">
    <property type="entry name" value="MntP_pump"/>
    <property type="match status" value="1"/>
</dbReference>
<evidence type="ECO:0000256" key="8">
    <source>
        <dbReference type="HAMAP-Rule" id="MF_01521"/>
    </source>
</evidence>
<dbReference type="PANTHER" id="PTHR35529">
    <property type="entry name" value="MANGANESE EFFLUX PUMP MNTP-RELATED"/>
    <property type="match status" value="1"/>
</dbReference>
<evidence type="ECO:0000256" key="3">
    <source>
        <dbReference type="ARBA" id="ARBA00022692"/>
    </source>
</evidence>
<feature type="transmembrane region" description="Helical" evidence="8">
    <location>
        <begin position="103"/>
        <end position="123"/>
    </location>
</feature>
<reference evidence="9" key="1">
    <citation type="submission" date="2021-03" db="EMBL/GenBank/DDBJ databases">
        <title>Alkalibacter marinus sp. nov., isolated from tidal flat sediment.</title>
        <authorList>
            <person name="Namirimu T."/>
            <person name="Yang J.-A."/>
            <person name="Yang S.-H."/>
            <person name="Kim Y.-J."/>
            <person name="Kwon K.K."/>
        </authorList>
    </citation>
    <scope>NUCLEOTIDE SEQUENCE</scope>
    <source>
        <strain evidence="9">ES005</strain>
    </source>
</reference>
<evidence type="ECO:0000313" key="9">
    <source>
        <dbReference type="EMBL" id="QSX07613.1"/>
    </source>
</evidence>
<feature type="transmembrane region" description="Helical" evidence="8">
    <location>
        <begin position="65"/>
        <end position="82"/>
    </location>
</feature>
<proteinExistence type="inferred from homology"/>
<evidence type="ECO:0000256" key="2">
    <source>
        <dbReference type="ARBA" id="ARBA00022475"/>
    </source>
</evidence>
<organism evidence="9 10">
    <name type="scientific">Alkalibacter rhizosphaerae</name>
    <dbReference type="NCBI Taxonomy" id="2815577"/>
    <lineage>
        <taxon>Bacteria</taxon>
        <taxon>Bacillati</taxon>
        <taxon>Bacillota</taxon>
        <taxon>Clostridia</taxon>
        <taxon>Eubacteriales</taxon>
        <taxon>Eubacteriaceae</taxon>
        <taxon>Alkalibacter</taxon>
    </lineage>
</organism>
<dbReference type="EMBL" id="CP071444">
    <property type="protein sequence ID" value="QSX07613.1"/>
    <property type="molecule type" value="Genomic_DNA"/>
</dbReference>
<comment type="function">
    <text evidence="8">Probably functions as a manganese efflux pump.</text>
</comment>
<evidence type="ECO:0000256" key="6">
    <source>
        <dbReference type="ARBA" id="ARBA00023136"/>
    </source>
</evidence>
<keyword evidence="3 8" id="KW-0812">Transmembrane</keyword>
<keyword evidence="6 8" id="KW-0472">Membrane</keyword>
<accession>A0A975AH43</accession>
<dbReference type="AlphaFoldDB" id="A0A975AH43"/>
<comment type="similarity">
    <text evidence="8">Belongs to the MntP (TC 9.B.29) family.</text>
</comment>
<feature type="transmembrane region" description="Helical" evidence="8">
    <location>
        <begin position="39"/>
        <end position="59"/>
    </location>
</feature>
<dbReference type="PANTHER" id="PTHR35529:SF1">
    <property type="entry name" value="MANGANESE EFFLUX PUMP MNTP-RELATED"/>
    <property type="match status" value="1"/>
</dbReference>
<evidence type="ECO:0000313" key="10">
    <source>
        <dbReference type="Proteomes" id="UP000663499"/>
    </source>
</evidence>